<feature type="transmembrane region" description="Helical" evidence="3">
    <location>
        <begin position="7"/>
        <end position="27"/>
    </location>
</feature>
<dbReference type="Pfam" id="PF00144">
    <property type="entry name" value="Beta-lactamase"/>
    <property type="match status" value="1"/>
</dbReference>
<dbReference type="PANTHER" id="PTHR46825:SF11">
    <property type="entry name" value="PENICILLIN-BINDING PROTEIN 4"/>
    <property type="match status" value="1"/>
</dbReference>
<keyword evidence="6" id="KW-1185">Reference proteome</keyword>
<reference evidence="5 6" key="1">
    <citation type="journal article" date="2012" name="BMC Genomics">
        <title>Comparative genomic analysis of the genus Staphylococcus including Staphylococcus aureus and its newly described sister species Staphylococcus simiae.</title>
        <authorList>
            <person name="Suzuki H."/>
            <person name="Lefebure T."/>
            <person name="Pavinski Bitar P."/>
            <person name="Stanhope M.J."/>
        </authorList>
    </citation>
    <scope>NUCLEOTIDE SEQUENCE [LARGE SCALE GENOMIC DNA]</scope>
    <source>
        <strain evidence="5 6">CCM 7213</strain>
    </source>
</reference>
<dbReference type="OrthoDB" id="846150at2"/>
<dbReference type="MEROPS" id="S12.011"/>
<sequence length="497" mass="56372">MTIKKLYFISIIVIMITAIILSVYLTATSNTKTLLTHDSEQHVDTIIKHEMDKGHIPGASVLIIKDDKVFLNKGYGYQNIAHKEKVTPNTKFEIASNTKAFTGLAILQLAEQHKLNLNDAISKYIPNFHMTYKDKKQDITIKQLLDHTSGISGDITSEDKVTTKHNHLSDLTKEINGKALDDKPGETFNYANMNYDLLGLIIQNVSNQSYQQYMTDHWLKPLHMSHTSFKTSNAKDKTQATGYELEGTTPHATKPEFNSWDTPAAFMMTSTNDLEKWLKLQLDPSSKYQDIVKQSHQTLAKATGEPNANGYASGWFTNDDEHIAFHQGTLDNFSSYILLNNNKHYGIVVLANLNSEYIPSLIDHLSTQIINNDHYSTVENALSHHSNDFNIVTVIASAILLLSVTMIGYRVWRIKHHEIFIRKLKYTSVLSWLCIFIIVMLLVVIYLLPYFILGSNDWMFVFTWLPNEIKVALLSVVLALLAILLLSLLVLNSGQRR</sequence>
<feature type="transmembrane region" description="Helical" evidence="3">
    <location>
        <begin position="389"/>
        <end position="409"/>
    </location>
</feature>
<accession>G5JFG6</accession>
<evidence type="ECO:0000256" key="1">
    <source>
        <dbReference type="ARBA" id="ARBA00004370"/>
    </source>
</evidence>
<dbReference type="PANTHER" id="PTHR46825">
    <property type="entry name" value="D-ALANYL-D-ALANINE-CARBOXYPEPTIDASE/ENDOPEPTIDASE AMPH"/>
    <property type="match status" value="1"/>
</dbReference>
<evidence type="ECO:0000259" key="4">
    <source>
        <dbReference type="Pfam" id="PF00144"/>
    </source>
</evidence>
<proteinExistence type="predicted"/>
<keyword evidence="3" id="KW-1133">Transmembrane helix</keyword>
<keyword evidence="3" id="KW-0812">Transmembrane</keyword>
<dbReference type="RefSeq" id="WP_002461735.1">
    <property type="nucleotide sequence ID" value="NZ_AEUN01000018.1"/>
</dbReference>
<dbReference type="SUPFAM" id="SSF56601">
    <property type="entry name" value="beta-lactamase/transpeptidase-like"/>
    <property type="match status" value="1"/>
</dbReference>
<feature type="transmembrane region" description="Helical" evidence="3">
    <location>
        <begin position="472"/>
        <end position="491"/>
    </location>
</feature>
<dbReference type="EMBL" id="AEUN01000018">
    <property type="protein sequence ID" value="EHJ09059.1"/>
    <property type="molecule type" value="Genomic_DNA"/>
</dbReference>
<gene>
    <name evidence="5" type="ORF">SS7213T_00891</name>
</gene>
<evidence type="ECO:0000313" key="5">
    <source>
        <dbReference type="EMBL" id="EHJ09059.1"/>
    </source>
</evidence>
<name>G5JFG6_9STAP</name>
<dbReference type="InterPro" id="IPR001466">
    <property type="entry name" value="Beta-lactam-related"/>
</dbReference>
<dbReference type="Proteomes" id="UP000005413">
    <property type="component" value="Unassembled WGS sequence"/>
</dbReference>
<dbReference type="Gene3D" id="3.40.710.10">
    <property type="entry name" value="DD-peptidase/beta-lactamase superfamily"/>
    <property type="match status" value="1"/>
</dbReference>
<dbReference type="AlphaFoldDB" id="G5JFG6"/>
<evidence type="ECO:0000256" key="2">
    <source>
        <dbReference type="ARBA" id="ARBA00023136"/>
    </source>
</evidence>
<dbReference type="GO" id="GO:0016020">
    <property type="term" value="C:membrane"/>
    <property type="evidence" value="ECO:0007669"/>
    <property type="project" value="UniProtKB-SubCell"/>
</dbReference>
<dbReference type="InterPro" id="IPR050491">
    <property type="entry name" value="AmpC-like"/>
</dbReference>
<dbReference type="PATRIC" id="fig|911238.3.peg.162"/>
<evidence type="ECO:0000313" key="6">
    <source>
        <dbReference type="Proteomes" id="UP000005413"/>
    </source>
</evidence>
<evidence type="ECO:0000256" key="3">
    <source>
        <dbReference type="SAM" id="Phobius"/>
    </source>
</evidence>
<protein>
    <submittedName>
        <fullName evidence="5">Beta-lactamase</fullName>
    </submittedName>
</protein>
<organism evidence="5 6">
    <name type="scientific">Staphylococcus simiae CCM 7213 = CCUG 51256</name>
    <dbReference type="NCBI Taxonomy" id="911238"/>
    <lineage>
        <taxon>Bacteria</taxon>
        <taxon>Bacillati</taxon>
        <taxon>Bacillota</taxon>
        <taxon>Bacilli</taxon>
        <taxon>Bacillales</taxon>
        <taxon>Staphylococcaceae</taxon>
        <taxon>Staphylococcus</taxon>
    </lineage>
</organism>
<feature type="transmembrane region" description="Helical" evidence="3">
    <location>
        <begin position="429"/>
        <end position="452"/>
    </location>
</feature>
<dbReference type="InterPro" id="IPR012338">
    <property type="entry name" value="Beta-lactam/transpept-like"/>
</dbReference>
<comment type="caution">
    <text evidence="5">The sequence shown here is derived from an EMBL/GenBank/DDBJ whole genome shotgun (WGS) entry which is preliminary data.</text>
</comment>
<comment type="subcellular location">
    <subcellularLocation>
        <location evidence="1">Membrane</location>
    </subcellularLocation>
</comment>
<feature type="domain" description="Beta-lactamase-related" evidence="4">
    <location>
        <begin position="43"/>
        <end position="355"/>
    </location>
</feature>
<keyword evidence="2 3" id="KW-0472">Membrane</keyword>